<sequence length="92" mass="11421">MVLHRQENVKSSYRRGQRSRESPFTNGQTTFHLELKIRNQNRKKHIQLVWEHYSVYTLNKNELRAIQPNLNNHFNRENRNWISFLINYYKYN</sequence>
<comment type="caution">
    <text evidence="2">The sequence shown here is derived from an EMBL/GenBank/DDBJ whole genome shotgun (WGS) entry which is preliminary data.</text>
</comment>
<dbReference type="Proteomes" id="UP001458880">
    <property type="component" value="Unassembled WGS sequence"/>
</dbReference>
<organism evidence="2 3">
    <name type="scientific">Popillia japonica</name>
    <name type="common">Japanese beetle</name>
    <dbReference type="NCBI Taxonomy" id="7064"/>
    <lineage>
        <taxon>Eukaryota</taxon>
        <taxon>Metazoa</taxon>
        <taxon>Ecdysozoa</taxon>
        <taxon>Arthropoda</taxon>
        <taxon>Hexapoda</taxon>
        <taxon>Insecta</taxon>
        <taxon>Pterygota</taxon>
        <taxon>Neoptera</taxon>
        <taxon>Endopterygota</taxon>
        <taxon>Coleoptera</taxon>
        <taxon>Polyphaga</taxon>
        <taxon>Scarabaeiformia</taxon>
        <taxon>Scarabaeidae</taxon>
        <taxon>Rutelinae</taxon>
        <taxon>Popillia</taxon>
    </lineage>
</organism>
<protein>
    <submittedName>
        <fullName evidence="2">Uncharacterized protein</fullName>
    </submittedName>
</protein>
<keyword evidence="3" id="KW-1185">Reference proteome</keyword>
<dbReference type="AlphaFoldDB" id="A0AAW1NDP4"/>
<evidence type="ECO:0000256" key="1">
    <source>
        <dbReference type="SAM" id="MobiDB-lite"/>
    </source>
</evidence>
<dbReference type="EMBL" id="JASPKY010000005">
    <property type="protein sequence ID" value="KAK9754835.1"/>
    <property type="molecule type" value="Genomic_DNA"/>
</dbReference>
<evidence type="ECO:0000313" key="2">
    <source>
        <dbReference type="EMBL" id="KAK9754835.1"/>
    </source>
</evidence>
<feature type="region of interest" description="Disordered" evidence="1">
    <location>
        <begin position="1"/>
        <end position="27"/>
    </location>
</feature>
<reference evidence="2 3" key="1">
    <citation type="journal article" date="2024" name="BMC Genomics">
        <title>De novo assembly and annotation of Popillia japonica's genome with initial clues to its potential as an invasive pest.</title>
        <authorList>
            <person name="Cucini C."/>
            <person name="Boschi S."/>
            <person name="Funari R."/>
            <person name="Cardaioli E."/>
            <person name="Iannotti N."/>
            <person name="Marturano G."/>
            <person name="Paoli F."/>
            <person name="Bruttini M."/>
            <person name="Carapelli A."/>
            <person name="Frati F."/>
            <person name="Nardi F."/>
        </authorList>
    </citation>
    <scope>NUCLEOTIDE SEQUENCE [LARGE SCALE GENOMIC DNA]</scope>
    <source>
        <strain evidence="2">DMR45628</strain>
    </source>
</reference>
<gene>
    <name evidence="2" type="ORF">QE152_g1007</name>
</gene>
<evidence type="ECO:0000313" key="3">
    <source>
        <dbReference type="Proteomes" id="UP001458880"/>
    </source>
</evidence>
<name>A0AAW1NDP4_POPJA</name>
<accession>A0AAW1NDP4</accession>
<proteinExistence type="predicted"/>